<dbReference type="PANTHER" id="PTHR43341:SF9">
    <property type="entry name" value="DICARBOXYLIC AMINO ACID PERMEASE"/>
    <property type="match status" value="1"/>
</dbReference>
<feature type="transmembrane region" description="Helical" evidence="9">
    <location>
        <begin position="331"/>
        <end position="350"/>
    </location>
</feature>
<feature type="transmembrane region" description="Helical" evidence="9">
    <location>
        <begin position="277"/>
        <end position="296"/>
    </location>
</feature>
<evidence type="ECO:0000256" key="8">
    <source>
        <dbReference type="SAM" id="MobiDB-lite"/>
    </source>
</evidence>
<keyword evidence="12" id="KW-1185">Reference proteome</keyword>
<evidence type="ECO:0000256" key="6">
    <source>
        <dbReference type="ARBA" id="ARBA00022989"/>
    </source>
</evidence>
<evidence type="ECO:0000256" key="1">
    <source>
        <dbReference type="ARBA" id="ARBA00004141"/>
    </source>
</evidence>
<dbReference type="PANTHER" id="PTHR43341">
    <property type="entry name" value="AMINO ACID PERMEASE"/>
    <property type="match status" value="1"/>
</dbReference>
<feature type="transmembrane region" description="Helical" evidence="9">
    <location>
        <begin position="448"/>
        <end position="474"/>
    </location>
</feature>
<evidence type="ECO:0000313" key="12">
    <source>
        <dbReference type="Proteomes" id="UP000002258"/>
    </source>
</evidence>
<comment type="caution">
    <text evidence="11">The sequence shown here is derived from an EMBL/GenBank/DDBJ whole genome shotgun (WGS) entry which is preliminary data.</text>
</comment>
<feature type="compositionally biased region" description="Basic and acidic residues" evidence="8">
    <location>
        <begin position="1"/>
        <end position="24"/>
    </location>
</feature>
<feature type="transmembrane region" description="Helical" evidence="9">
    <location>
        <begin position="190"/>
        <end position="209"/>
    </location>
</feature>
<comment type="subcellular location">
    <subcellularLocation>
        <location evidence="1">Membrane</location>
        <topology evidence="1">Multi-pass membrane protein</topology>
    </subcellularLocation>
</comment>
<reference evidence="11 12" key="1">
    <citation type="journal article" date="2007" name="Nat. Biotechnol.">
        <title>Genome sequence of the lignocellulose-bioconverting and xylose-fermenting yeast Pichia stipitis.</title>
        <authorList>
            <person name="Jeffries T.W."/>
            <person name="Grigoriev I.V."/>
            <person name="Grimwood J."/>
            <person name="Laplaza J.M."/>
            <person name="Aerts A."/>
            <person name="Salamov A."/>
            <person name="Schmutz J."/>
            <person name="Lindquist E."/>
            <person name="Dehal P."/>
            <person name="Shapiro H."/>
            <person name="Jin Y.S."/>
            <person name="Passoth V."/>
            <person name="Richardson P.M."/>
        </authorList>
    </citation>
    <scope>NUCLEOTIDE SEQUENCE [LARGE SCALE GENOMIC DNA]</scope>
    <source>
        <strain evidence="12">ATCC 58785 / CBS 6054 / NBRC 10063 / NRRL Y-11545</strain>
    </source>
</reference>
<dbReference type="KEGG" id="pic:PICST_51094"/>
<dbReference type="HOGENOM" id="CLU_007946_12_1_1"/>
<gene>
    <name evidence="11" type="primary">DIP5.4</name>
    <name evidence="11" type="ORF">PICST_51094</name>
</gene>
<dbReference type="GeneID" id="4851067"/>
<dbReference type="Gene3D" id="1.20.1740.10">
    <property type="entry name" value="Amino acid/polyamine transporter I"/>
    <property type="match status" value="1"/>
</dbReference>
<accession>A3GFL8</accession>
<dbReference type="FunFam" id="1.20.1740.10:FF:000001">
    <property type="entry name" value="Amino acid permease"/>
    <property type="match status" value="1"/>
</dbReference>
<dbReference type="PIRSF" id="PIRSF006060">
    <property type="entry name" value="AA_transporter"/>
    <property type="match status" value="1"/>
</dbReference>
<keyword evidence="7 9" id="KW-0472">Membrane</keyword>
<dbReference type="Proteomes" id="UP000002258">
    <property type="component" value="Chromosome 1"/>
</dbReference>
<feature type="transmembrane region" description="Helical" evidence="9">
    <location>
        <begin position="128"/>
        <end position="150"/>
    </location>
</feature>
<keyword evidence="5" id="KW-0029">Amino-acid transport</keyword>
<dbReference type="InParanoid" id="A3GFL8"/>
<evidence type="ECO:0000256" key="4">
    <source>
        <dbReference type="ARBA" id="ARBA00022692"/>
    </source>
</evidence>
<name>A3GFL8_PICST</name>
<dbReference type="OMA" id="ILLPWGA"/>
<evidence type="ECO:0000256" key="9">
    <source>
        <dbReference type="SAM" id="Phobius"/>
    </source>
</evidence>
<comment type="similarity">
    <text evidence="2">Belongs to the amino acid-polyamine-organocation (APC) superfamily. YAT (TC 2.A.3.10) family.</text>
</comment>
<dbReference type="GO" id="GO:0015171">
    <property type="term" value="F:amino acid transmembrane transporter activity"/>
    <property type="evidence" value="ECO:0007669"/>
    <property type="project" value="TreeGrafter"/>
</dbReference>
<dbReference type="AlphaFoldDB" id="A3GFL8"/>
<proteinExistence type="inferred from homology"/>
<dbReference type="RefSeq" id="XP_001387799.1">
    <property type="nucleotide sequence ID" value="XM_001387762.1"/>
</dbReference>
<keyword evidence="3" id="KW-0813">Transport</keyword>
<keyword evidence="6 9" id="KW-1133">Transmembrane helix</keyword>
<evidence type="ECO:0000259" key="10">
    <source>
        <dbReference type="Pfam" id="PF00324"/>
    </source>
</evidence>
<dbReference type="InterPro" id="IPR004840">
    <property type="entry name" value="Amino_acid_permease_CS"/>
</dbReference>
<dbReference type="InterPro" id="IPR050524">
    <property type="entry name" value="APC_YAT"/>
</dbReference>
<feature type="region of interest" description="Disordered" evidence="8">
    <location>
        <begin position="1"/>
        <end position="29"/>
    </location>
</feature>
<dbReference type="Pfam" id="PF00324">
    <property type="entry name" value="AA_permease"/>
    <property type="match status" value="1"/>
</dbReference>
<feature type="domain" description="Amino acid permease/ SLC12A" evidence="10">
    <location>
        <begin position="48"/>
        <end position="506"/>
    </location>
</feature>
<feature type="transmembrane region" description="Helical" evidence="9">
    <location>
        <begin position="156"/>
        <end position="178"/>
    </location>
</feature>
<dbReference type="eggNOG" id="KOG1286">
    <property type="taxonomic scope" value="Eukaryota"/>
</dbReference>
<dbReference type="InterPro" id="IPR004841">
    <property type="entry name" value="AA-permease/SLC12A_dom"/>
</dbReference>
<evidence type="ECO:0000256" key="5">
    <source>
        <dbReference type="ARBA" id="ARBA00022970"/>
    </source>
</evidence>
<evidence type="ECO:0000256" key="2">
    <source>
        <dbReference type="ARBA" id="ARBA00006983"/>
    </source>
</evidence>
<evidence type="ECO:0000256" key="3">
    <source>
        <dbReference type="ARBA" id="ARBA00022448"/>
    </source>
</evidence>
<organism evidence="11 12">
    <name type="scientific">Scheffersomyces stipitis (strain ATCC 58785 / CBS 6054 / NBRC 10063 / NRRL Y-11545)</name>
    <name type="common">Yeast</name>
    <name type="synonym">Pichia stipitis</name>
    <dbReference type="NCBI Taxonomy" id="322104"/>
    <lineage>
        <taxon>Eukaryota</taxon>
        <taxon>Fungi</taxon>
        <taxon>Dikarya</taxon>
        <taxon>Ascomycota</taxon>
        <taxon>Saccharomycotina</taxon>
        <taxon>Pichiomycetes</taxon>
        <taxon>Debaryomycetaceae</taxon>
        <taxon>Scheffersomyces</taxon>
    </lineage>
</organism>
<feature type="transmembrane region" description="Helical" evidence="9">
    <location>
        <begin position="43"/>
        <end position="63"/>
    </location>
</feature>
<feature type="transmembrane region" description="Helical" evidence="9">
    <location>
        <begin position="480"/>
        <end position="501"/>
    </location>
</feature>
<dbReference type="OrthoDB" id="3900342at2759"/>
<evidence type="ECO:0000256" key="7">
    <source>
        <dbReference type="ARBA" id="ARBA00023136"/>
    </source>
</evidence>
<dbReference type="EMBL" id="AAVQ01000001">
    <property type="protein sequence ID" value="EAZ63776.1"/>
    <property type="molecule type" value="Genomic_DNA"/>
</dbReference>
<feature type="transmembrane region" description="Helical" evidence="9">
    <location>
        <begin position="75"/>
        <end position="96"/>
    </location>
</feature>
<feature type="transmembrane region" description="Helical" evidence="9">
    <location>
        <begin position="405"/>
        <end position="428"/>
    </location>
</feature>
<feature type="transmembrane region" description="Helical" evidence="9">
    <location>
        <begin position="237"/>
        <end position="265"/>
    </location>
</feature>
<dbReference type="PROSITE" id="PS00218">
    <property type="entry name" value="AMINO_ACID_PERMEASE_1"/>
    <property type="match status" value="1"/>
</dbReference>
<dbReference type="GO" id="GO:0016020">
    <property type="term" value="C:membrane"/>
    <property type="evidence" value="ECO:0007669"/>
    <property type="project" value="UniProtKB-SubCell"/>
</dbReference>
<evidence type="ECO:0000313" key="11">
    <source>
        <dbReference type="EMBL" id="EAZ63776.1"/>
    </source>
</evidence>
<sequence length="519" mass="57271">MSDSKESLARLEAEHNTTKEKSVDNEEDDYDLPAHSSHLSRDINARVLTLLTLGSAIGTGHIIGTGTSLVRGGPASLFIAYCFVGSLLTIVIFSLGEMAAFLPMDKGFSGYVNKYFDKSFGFAAGYNYFLKYAIVLGANMTGFGLVIQYWRPDLNVGIWAAILYVSCIACNFLPVRYYGELEFVLTIAKLLTLVIIYIVCLVITCGGGPSGKTIGFQYWREEAFLPYLVQGNTGRFLGWWAAVISSLFGFIGVETAGIFFGEAANPKKTIPKASRQVLIRIGFFYIFGVFLLTLVANPKSPLLVKAGGTSANASPFVIAIKESGIRVLPSFINACLLIFIASSANTDIYICSRQLYGLAKDGEAPKIFLKLTKKRVPWVGCIAGCLLGLLSFMNTKEGAATAFGYITSTVSVFGVMNWIYILLAYYGYNRAIRAQNVPREDIPFRMWFQPYISYVALFLIVIITIFNGYSAFIITFKYKNFITCYVGILANVVLIVGHKLWYKTKFVNPSEVDLESEVL</sequence>
<protein>
    <submittedName>
        <fullName evidence="11">Dicarboxylic amino acid permease</fullName>
    </submittedName>
</protein>
<keyword evidence="4 9" id="KW-0812">Transmembrane</keyword>
<feature type="transmembrane region" description="Helical" evidence="9">
    <location>
        <begin position="376"/>
        <end position="393"/>
    </location>
</feature>